<gene>
    <name evidence="2" type="ORF">ACFPZN_06800</name>
</gene>
<keyword evidence="3" id="KW-1185">Reference proteome</keyword>
<evidence type="ECO:0000313" key="2">
    <source>
        <dbReference type="EMBL" id="MFC5745310.1"/>
    </source>
</evidence>
<proteinExistence type="predicted"/>
<name>A0ABW0ZWW8_9ACTN</name>
<dbReference type="Pfam" id="PF02627">
    <property type="entry name" value="CMD"/>
    <property type="match status" value="1"/>
</dbReference>
<comment type="caution">
    <text evidence="2">The sequence shown here is derived from an EMBL/GenBank/DDBJ whole genome shotgun (WGS) entry which is preliminary data.</text>
</comment>
<dbReference type="EMBL" id="JBHSON010000007">
    <property type="protein sequence ID" value="MFC5745310.1"/>
    <property type="molecule type" value="Genomic_DNA"/>
</dbReference>
<organism evidence="2 3">
    <name type="scientific">Actinomadura rugatobispora</name>
    <dbReference type="NCBI Taxonomy" id="1994"/>
    <lineage>
        <taxon>Bacteria</taxon>
        <taxon>Bacillati</taxon>
        <taxon>Actinomycetota</taxon>
        <taxon>Actinomycetes</taxon>
        <taxon>Streptosporangiales</taxon>
        <taxon>Thermomonosporaceae</taxon>
        <taxon>Actinomadura</taxon>
    </lineage>
</organism>
<sequence>MTAPKSQPFIEPVPAADRVGEVRERLNTLLPAGTSFSAATPDRNLPCTLVKHPHFFEPWSQLGTRFRTGVLPPHDRELITLRVAHRVGSPYEWAHHTRSAKLSGVTDAEISAVIAGPGDDAWDTTTAAKLQAVDDVYDDQRVSAETWRRIAEEYDEQQLIELLMLIGFYSMTGWMLNSIGIEVDGWLSEPHRTP</sequence>
<dbReference type="PANTHER" id="PTHR34846:SF5">
    <property type="entry name" value="CARBOXYMUCONOLACTONE DECARBOXYLASE-LIKE DOMAIN-CONTAINING PROTEIN"/>
    <property type="match status" value="1"/>
</dbReference>
<evidence type="ECO:0000259" key="1">
    <source>
        <dbReference type="Pfam" id="PF02627"/>
    </source>
</evidence>
<dbReference type="InterPro" id="IPR029032">
    <property type="entry name" value="AhpD-like"/>
</dbReference>
<dbReference type="Proteomes" id="UP001596074">
    <property type="component" value="Unassembled WGS sequence"/>
</dbReference>
<evidence type="ECO:0000313" key="3">
    <source>
        <dbReference type="Proteomes" id="UP001596074"/>
    </source>
</evidence>
<dbReference type="SUPFAM" id="SSF69118">
    <property type="entry name" value="AhpD-like"/>
    <property type="match status" value="1"/>
</dbReference>
<feature type="domain" description="Carboxymuconolactone decarboxylase-like" evidence="1">
    <location>
        <begin position="53"/>
        <end position="133"/>
    </location>
</feature>
<reference evidence="3" key="1">
    <citation type="journal article" date="2019" name="Int. J. Syst. Evol. Microbiol.">
        <title>The Global Catalogue of Microorganisms (GCM) 10K type strain sequencing project: providing services to taxonomists for standard genome sequencing and annotation.</title>
        <authorList>
            <consortium name="The Broad Institute Genomics Platform"/>
            <consortium name="The Broad Institute Genome Sequencing Center for Infectious Disease"/>
            <person name="Wu L."/>
            <person name="Ma J."/>
        </authorList>
    </citation>
    <scope>NUCLEOTIDE SEQUENCE [LARGE SCALE GENOMIC DNA]</scope>
    <source>
        <strain evidence="3">KCTC 42087</strain>
    </source>
</reference>
<dbReference type="RefSeq" id="WP_378280934.1">
    <property type="nucleotide sequence ID" value="NZ_JBHSON010000007.1"/>
</dbReference>
<dbReference type="PANTHER" id="PTHR34846">
    <property type="entry name" value="4-CARBOXYMUCONOLACTONE DECARBOXYLASE FAMILY PROTEIN (AFU_ORTHOLOGUE AFUA_6G11590)"/>
    <property type="match status" value="1"/>
</dbReference>
<protein>
    <submittedName>
        <fullName evidence="2">Carboxymuconolactone decarboxylase family protein</fullName>
    </submittedName>
</protein>
<accession>A0ABW0ZWW8</accession>
<dbReference type="InterPro" id="IPR003779">
    <property type="entry name" value="CMD-like"/>
</dbReference>
<dbReference type="Gene3D" id="1.20.1290.10">
    <property type="entry name" value="AhpD-like"/>
    <property type="match status" value="1"/>
</dbReference>